<keyword evidence="4" id="KW-0238">DNA-binding</keyword>
<dbReference type="Gene3D" id="3.40.640.10">
    <property type="entry name" value="Type I PLP-dependent aspartate aminotransferase-like (Major domain)"/>
    <property type="match status" value="1"/>
</dbReference>
<dbReference type="InterPro" id="IPR004839">
    <property type="entry name" value="Aminotransferase_I/II_large"/>
</dbReference>
<dbReference type="GO" id="GO:0003677">
    <property type="term" value="F:DNA binding"/>
    <property type="evidence" value="ECO:0007669"/>
    <property type="project" value="UniProtKB-KW"/>
</dbReference>
<evidence type="ECO:0000313" key="7">
    <source>
        <dbReference type="EMBL" id="SDH13199.1"/>
    </source>
</evidence>
<dbReference type="InterPro" id="IPR051446">
    <property type="entry name" value="HTH_trans_reg/aminotransferase"/>
</dbReference>
<keyword evidence="3" id="KW-0805">Transcription regulation</keyword>
<sequence>MSETKFRQIAHKIEQRIDQGEYPIHSKLPPHRILADDLDTTPTTIAKAYNLLAEKGRVESFVGRGTFVKPLAGQADSHDEENAEYNFSIIQPYLASNLPYLQKAMEKASRYLDLQLLSYADQSGHEAHRKVGVTWAKHYGLEGGSVHNTVLTNGAQHGLSLLILMLTDVGDTIAVESHTYPGLIAVAKLLGRKLVGVELDERGMSPESLRYVIAHYQPKVVVVTPSHQNPIGVSMDEVRRKEIAEVIEYTGRWLIEDDVFGFLNPQPISAITNYIPHRAFHLSSLSKAISPSLRCGFLKLPDSMVSEVNAHLRANVWLASPVGYATADQLIETRDAFRLARNQRQLAERRQALAQEILGPQVRSTRGYHVWLPLPNHWSPEAFVMEAKNLGILLQSGNHFSVSGIATNYVRLSLMSISSEARFKQGLQMLKTLLASEMHAAFPF</sequence>
<dbReference type="Pfam" id="PF00155">
    <property type="entry name" value="Aminotran_1_2"/>
    <property type="match status" value="1"/>
</dbReference>
<dbReference type="InterPro" id="IPR015421">
    <property type="entry name" value="PyrdxlP-dep_Trfase_major"/>
</dbReference>
<dbReference type="Pfam" id="PF00392">
    <property type="entry name" value="GntR"/>
    <property type="match status" value="1"/>
</dbReference>
<dbReference type="Proteomes" id="UP000198854">
    <property type="component" value="Unassembled WGS sequence"/>
</dbReference>
<dbReference type="CDD" id="cd07377">
    <property type="entry name" value="WHTH_GntR"/>
    <property type="match status" value="1"/>
</dbReference>
<evidence type="ECO:0000313" key="8">
    <source>
        <dbReference type="Proteomes" id="UP000198854"/>
    </source>
</evidence>
<dbReference type="EMBL" id="FNDD01000009">
    <property type="protein sequence ID" value="SDH13199.1"/>
    <property type="molecule type" value="Genomic_DNA"/>
</dbReference>
<keyword evidence="8" id="KW-1185">Reference proteome</keyword>
<keyword evidence="5" id="KW-0804">Transcription</keyword>
<dbReference type="GO" id="GO:0003700">
    <property type="term" value="F:DNA-binding transcription factor activity"/>
    <property type="evidence" value="ECO:0007669"/>
    <property type="project" value="InterPro"/>
</dbReference>
<accession>A0A1G7ZWX6</accession>
<feature type="domain" description="HTH gntR-type" evidence="6">
    <location>
        <begin position="3"/>
        <end position="71"/>
    </location>
</feature>
<comment type="similarity">
    <text evidence="1">In the C-terminal section; belongs to the class-I pyridoxal-phosphate-dependent aminotransferase family.</text>
</comment>
<dbReference type="PANTHER" id="PTHR46577:SF1">
    <property type="entry name" value="HTH-TYPE TRANSCRIPTIONAL REGULATORY PROTEIN GABR"/>
    <property type="match status" value="1"/>
</dbReference>
<evidence type="ECO:0000256" key="1">
    <source>
        <dbReference type="ARBA" id="ARBA00005384"/>
    </source>
</evidence>
<dbReference type="STRING" id="861298.SAMN04488136_1098"/>
<organism evidence="7 8">
    <name type="scientific">Vibrio xiamenensis</name>
    <dbReference type="NCBI Taxonomy" id="861298"/>
    <lineage>
        <taxon>Bacteria</taxon>
        <taxon>Pseudomonadati</taxon>
        <taxon>Pseudomonadota</taxon>
        <taxon>Gammaproteobacteria</taxon>
        <taxon>Vibrionales</taxon>
        <taxon>Vibrionaceae</taxon>
        <taxon>Vibrio</taxon>
    </lineage>
</organism>
<proteinExistence type="inferred from homology"/>
<reference evidence="7 8" key="1">
    <citation type="submission" date="2016-10" db="EMBL/GenBank/DDBJ databases">
        <authorList>
            <person name="de Groot N.N."/>
        </authorList>
    </citation>
    <scope>NUCLEOTIDE SEQUENCE [LARGE SCALE GENOMIC DNA]</scope>
    <source>
        <strain evidence="7 8">CGMCC 1.10228</strain>
    </source>
</reference>
<dbReference type="SUPFAM" id="SSF46785">
    <property type="entry name" value="Winged helix' DNA-binding domain"/>
    <property type="match status" value="1"/>
</dbReference>
<dbReference type="InterPro" id="IPR036390">
    <property type="entry name" value="WH_DNA-bd_sf"/>
</dbReference>
<dbReference type="GO" id="GO:0030170">
    <property type="term" value="F:pyridoxal phosphate binding"/>
    <property type="evidence" value="ECO:0007669"/>
    <property type="project" value="InterPro"/>
</dbReference>
<evidence type="ECO:0000256" key="4">
    <source>
        <dbReference type="ARBA" id="ARBA00023125"/>
    </source>
</evidence>
<dbReference type="Gene3D" id="1.10.10.10">
    <property type="entry name" value="Winged helix-like DNA-binding domain superfamily/Winged helix DNA-binding domain"/>
    <property type="match status" value="1"/>
</dbReference>
<dbReference type="SMART" id="SM00345">
    <property type="entry name" value="HTH_GNTR"/>
    <property type="match status" value="1"/>
</dbReference>
<evidence type="ECO:0000259" key="6">
    <source>
        <dbReference type="PROSITE" id="PS50949"/>
    </source>
</evidence>
<dbReference type="InterPro" id="IPR015424">
    <property type="entry name" value="PyrdxlP-dep_Trfase"/>
</dbReference>
<dbReference type="PANTHER" id="PTHR46577">
    <property type="entry name" value="HTH-TYPE TRANSCRIPTIONAL REGULATORY PROTEIN GABR"/>
    <property type="match status" value="1"/>
</dbReference>
<evidence type="ECO:0000256" key="5">
    <source>
        <dbReference type="ARBA" id="ARBA00023163"/>
    </source>
</evidence>
<dbReference type="RefSeq" id="WP_093272547.1">
    <property type="nucleotide sequence ID" value="NZ_FNDD01000009.1"/>
</dbReference>
<keyword evidence="2" id="KW-0663">Pyridoxal phosphate</keyword>
<gene>
    <name evidence="7" type="ORF">SAMN04488136_1098</name>
</gene>
<protein>
    <submittedName>
        <fullName evidence="7">Transcriptional regulator, GntR family</fullName>
    </submittedName>
</protein>
<evidence type="ECO:0000256" key="3">
    <source>
        <dbReference type="ARBA" id="ARBA00023015"/>
    </source>
</evidence>
<evidence type="ECO:0000256" key="2">
    <source>
        <dbReference type="ARBA" id="ARBA00022898"/>
    </source>
</evidence>
<dbReference type="CDD" id="cd00609">
    <property type="entry name" value="AAT_like"/>
    <property type="match status" value="1"/>
</dbReference>
<name>A0A1G7ZWX6_9VIBR</name>
<dbReference type="PROSITE" id="PS50949">
    <property type="entry name" value="HTH_GNTR"/>
    <property type="match status" value="1"/>
</dbReference>
<dbReference type="AlphaFoldDB" id="A0A1G7ZWX6"/>
<dbReference type="InterPro" id="IPR000524">
    <property type="entry name" value="Tscrpt_reg_HTH_GntR"/>
</dbReference>
<dbReference type="InterPro" id="IPR036388">
    <property type="entry name" value="WH-like_DNA-bd_sf"/>
</dbReference>
<dbReference type="OrthoDB" id="9804020at2"/>
<dbReference type="SUPFAM" id="SSF53383">
    <property type="entry name" value="PLP-dependent transferases"/>
    <property type="match status" value="1"/>
</dbReference>